<dbReference type="GeneID" id="55412211"/>
<proteinExistence type="predicted"/>
<sequence length="84" mass="9607">MASNTLIREPYVPHDGQWEHLPTRHQAKAGKPELIACPHCGARWETDDLKFERKDCINCGNSVKKNDYWLAIRDTIDTTAEVIS</sequence>
<dbReference type="KEGG" id="vg:55412211"/>
<name>A0A6S4PA63_9CAUD</name>
<organism evidence="1 2">
    <name type="scientific">uncultured phage_MedDCM-OCT-S38-C3</name>
    <dbReference type="NCBI Taxonomy" id="2740803"/>
    <lineage>
        <taxon>Viruses</taxon>
        <taxon>Duplodnaviria</taxon>
        <taxon>Heunggongvirae</taxon>
        <taxon>Uroviricota</taxon>
        <taxon>Caudoviricetes</taxon>
        <taxon>Autographivirales</taxon>
        <taxon>Stopalavirus</taxon>
        <taxon>Stopalavirus S38C3</taxon>
    </lineage>
</organism>
<evidence type="ECO:0000313" key="2">
    <source>
        <dbReference type="Proteomes" id="UP000504725"/>
    </source>
</evidence>
<keyword evidence="2" id="KW-1185">Reference proteome</keyword>
<dbReference type="EMBL" id="AP013548">
    <property type="protein sequence ID" value="BAQ94462.1"/>
    <property type="molecule type" value="Genomic_DNA"/>
</dbReference>
<dbReference type="Proteomes" id="UP000504725">
    <property type="component" value="Segment"/>
</dbReference>
<accession>A0A6S4PA63</accession>
<protein>
    <submittedName>
        <fullName evidence="1">Uncharacterized protein</fullName>
    </submittedName>
</protein>
<dbReference type="RefSeq" id="YP_009777959.1">
    <property type="nucleotide sequence ID" value="NC_047707.1"/>
</dbReference>
<reference evidence="1 2" key="1">
    <citation type="journal article" date="2013" name="PLoS Genet.">
        <title>Expanding the Marine Virosphere Using Metagenomics.</title>
        <authorList>
            <person name="Mizuno C.M."/>
            <person name="Rodriguez-Valera F."/>
            <person name="Kimes N.E."/>
            <person name="Ghai R."/>
        </authorList>
    </citation>
    <scope>NUCLEOTIDE SEQUENCE [LARGE SCALE GENOMIC DNA]</scope>
    <source>
        <strain evidence="1">UvMED-CGR-U-MedDCM-OCT-S38-C3</strain>
    </source>
</reference>
<evidence type="ECO:0000313" key="1">
    <source>
        <dbReference type="EMBL" id="BAQ94462.1"/>
    </source>
</evidence>